<comment type="caution">
    <text evidence="3">The sequence shown here is derived from an EMBL/GenBank/DDBJ whole genome shotgun (WGS) entry which is preliminary data.</text>
</comment>
<evidence type="ECO:0000259" key="1">
    <source>
        <dbReference type="SMART" id="SM01204"/>
    </source>
</evidence>
<dbReference type="EMBL" id="LWRY01000248">
    <property type="protein sequence ID" value="OCX68776.1"/>
    <property type="molecule type" value="Genomic_DNA"/>
</dbReference>
<evidence type="ECO:0000313" key="3">
    <source>
        <dbReference type="EMBL" id="OCX68776.1"/>
    </source>
</evidence>
<organism evidence="3 5">
    <name type="scientific">Acidithiobacillus thiooxidans</name>
    <name type="common">Thiobacillus thiooxidans</name>
    <dbReference type="NCBI Taxonomy" id="930"/>
    <lineage>
        <taxon>Bacteria</taxon>
        <taxon>Pseudomonadati</taxon>
        <taxon>Pseudomonadota</taxon>
        <taxon>Acidithiobacillia</taxon>
        <taxon>Acidithiobacillales</taxon>
        <taxon>Acidithiobacillaceae</taxon>
        <taxon>Acidithiobacillus</taxon>
    </lineage>
</organism>
<name>A0A1C2HYE2_ACITH</name>
<keyword evidence="3" id="KW-0418">Kinase</keyword>
<evidence type="ECO:0000313" key="5">
    <source>
        <dbReference type="Proteomes" id="UP000095008"/>
    </source>
</evidence>
<evidence type="ECO:0000313" key="2">
    <source>
        <dbReference type="EMBL" id="OCX68414.1"/>
    </source>
</evidence>
<sequence>MGPSKPVASGFARGNRPPGELLQSAIAEAREKLSGEAITAALFLFSPTLAPVSPALLQSQMRALSCLQIATGTFPGVFTERDAALGENACAVLLLSAPLGFTPQIPDPDLVTFSWGRLEQLQGEWLQQSPRFGSLSSRSGRFWYQASPRNILEIAFQGIQPSQSVWSAGLRTLSAPLPVHLQEGSLLLQLERYLALPLLAQNIPVSIRKDSRLPLERLLMGEIRADAAPGAPPELLHISATDLNRSGLWLERPLAEHSRAFLSLRDPAIAERDTRIALEQLSASTQEPTFAWISSSIGRDAAFFGQEDQDLCIWREQYPDLPILGAYGMGELFPHQQRSHFLRYGKIYTLFSRTDICP</sequence>
<accession>A0A1C2HYE2</accession>
<dbReference type="SMART" id="SM01204">
    <property type="entry name" value="FIST_C"/>
    <property type="match status" value="1"/>
</dbReference>
<dbReference type="eggNOG" id="COG4398">
    <property type="taxonomic scope" value="Bacteria"/>
</dbReference>
<keyword evidence="3" id="KW-0808">Transferase</keyword>
<evidence type="ECO:0000313" key="4">
    <source>
        <dbReference type="Proteomes" id="UP000094893"/>
    </source>
</evidence>
<dbReference type="OrthoDB" id="5293476at2"/>
<proteinExistence type="predicted"/>
<dbReference type="STRING" id="930.GCA_002079865_03604"/>
<reference evidence="3 4" key="1">
    <citation type="journal article" date="2016" name="Int. J. Mol. Sci.">
        <title>Comparative genomics of the extreme acidophile Acidithiobacillus thiooxidans reveals intraspecific divergence and niche adaptation.</title>
        <authorList>
            <person name="Zhang X."/>
            <person name="Feng X."/>
            <person name="Tao J."/>
            <person name="Ma L."/>
            <person name="Xiao Y."/>
            <person name="Liang Y."/>
            <person name="Liu X."/>
            <person name="Yin H."/>
        </authorList>
    </citation>
    <scope>NUCLEOTIDE SEQUENCE [LARGE SCALE GENOMIC DNA]</scope>
    <source>
        <strain evidence="2 4">A02</strain>
        <strain evidence="3">DXS-W</strain>
    </source>
</reference>
<feature type="domain" description="FIST C-domain" evidence="1">
    <location>
        <begin position="195"/>
        <end position="335"/>
    </location>
</feature>
<dbReference type="GO" id="GO:0016301">
    <property type="term" value="F:kinase activity"/>
    <property type="evidence" value="ECO:0007669"/>
    <property type="project" value="UniProtKB-KW"/>
</dbReference>
<dbReference type="InterPro" id="IPR019494">
    <property type="entry name" value="FIST_C"/>
</dbReference>
<gene>
    <name evidence="3" type="ORF">A6M23_17170</name>
    <name evidence="2" type="ORF">A6P07_18280</name>
</gene>
<dbReference type="Proteomes" id="UP000095008">
    <property type="component" value="Unassembled WGS sequence"/>
</dbReference>
<protein>
    <submittedName>
        <fullName evidence="3">Histidine kinase</fullName>
    </submittedName>
</protein>
<dbReference type="EMBL" id="LWSA01000300">
    <property type="protein sequence ID" value="OCX68414.1"/>
    <property type="molecule type" value="Genomic_DNA"/>
</dbReference>
<dbReference type="RefSeq" id="WP_024892943.1">
    <property type="nucleotide sequence ID" value="NZ_LWRY01000248.1"/>
</dbReference>
<dbReference type="Proteomes" id="UP000094893">
    <property type="component" value="Unassembled WGS sequence"/>
</dbReference>
<keyword evidence="5" id="KW-1185">Reference proteome</keyword>
<dbReference type="AlphaFoldDB" id="A0A1C2HYE2"/>